<feature type="compositionally biased region" description="Polar residues" evidence="1">
    <location>
        <begin position="123"/>
        <end position="141"/>
    </location>
</feature>
<dbReference type="Proteomes" id="UP000190027">
    <property type="component" value="Unassembled WGS sequence"/>
</dbReference>
<dbReference type="Gene3D" id="1.25.40.10">
    <property type="entry name" value="Tetratricopeptide repeat domain"/>
    <property type="match status" value="1"/>
</dbReference>
<evidence type="ECO:0000313" key="4">
    <source>
        <dbReference type="Proteomes" id="UP000190027"/>
    </source>
</evidence>
<gene>
    <name evidence="3" type="ORF">SAMN02745704_00833</name>
</gene>
<protein>
    <recommendedName>
        <fullName evidence="5">Sel1 repeat-containing protein</fullName>
    </recommendedName>
</protein>
<feature type="chain" id="PRO_5012074996" description="Sel1 repeat-containing protein" evidence="2">
    <location>
        <begin position="21"/>
        <end position="329"/>
    </location>
</feature>
<sequence>MRGLVLSVLMLLCATSGAWATGYDQAVELYQKGNFEAARGAFSPLARGGDERACFALARIYDLGKGVDRNVVEAWRWYRLATGNDAAATRADALWAAMSADERRRAKALLEPGAAGTLAKGGNASTDAAVASSSGSLNVSTGKPRGQEPAPVDDSDSTSVMDSLTQWFTAPNGLDAVHSQEYTFFFPKGYERVESGEASGIVENWVNAEQSMAGTINLVVQDFPREDVSTVSRDVCGQLARQGMESVGEVMGLQEPCVMQGAPLYRREDGRVRCGYLGDFEYEGKPFQVRQTMLLQNDRDRMYVVTGIWQKERGDGAMLEKAMKQFQLP</sequence>
<name>A0A1T4WDY8_9BACT</name>
<accession>A0A1T4WDY8</accession>
<dbReference type="AlphaFoldDB" id="A0A1T4WDY8"/>
<feature type="region of interest" description="Disordered" evidence="1">
    <location>
        <begin position="118"/>
        <end position="159"/>
    </location>
</feature>
<feature type="signal peptide" evidence="2">
    <location>
        <begin position="1"/>
        <end position="20"/>
    </location>
</feature>
<proteinExistence type="predicted"/>
<keyword evidence="4" id="KW-1185">Reference proteome</keyword>
<dbReference type="InterPro" id="IPR006597">
    <property type="entry name" value="Sel1-like"/>
</dbReference>
<dbReference type="SUPFAM" id="SSF81901">
    <property type="entry name" value="HCP-like"/>
    <property type="match status" value="1"/>
</dbReference>
<keyword evidence="2" id="KW-0732">Signal</keyword>
<dbReference type="STRING" id="1121449.SAMN02745704_00833"/>
<evidence type="ECO:0008006" key="5">
    <source>
        <dbReference type="Google" id="ProtNLM"/>
    </source>
</evidence>
<evidence type="ECO:0000256" key="1">
    <source>
        <dbReference type="SAM" id="MobiDB-lite"/>
    </source>
</evidence>
<organism evidence="3 4">
    <name type="scientific">Paucidesulfovibrio gracilis DSM 16080</name>
    <dbReference type="NCBI Taxonomy" id="1121449"/>
    <lineage>
        <taxon>Bacteria</taxon>
        <taxon>Pseudomonadati</taxon>
        <taxon>Thermodesulfobacteriota</taxon>
        <taxon>Desulfovibrionia</taxon>
        <taxon>Desulfovibrionales</taxon>
        <taxon>Desulfovibrionaceae</taxon>
        <taxon>Paucidesulfovibrio</taxon>
    </lineage>
</organism>
<dbReference type="SMART" id="SM00671">
    <property type="entry name" value="SEL1"/>
    <property type="match status" value="1"/>
</dbReference>
<dbReference type="InterPro" id="IPR011990">
    <property type="entry name" value="TPR-like_helical_dom_sf"/>
</dbReference>
<evidence type="ECO:0000313" key="3">
    <source>
        <dbReference type="EMBL" id="SKA75135.1"/>
    </source>
</evidence>
<reference evidence="3 4" key="1">
    <citation type="submission" date="2017-02" db="EMBL/GenBank/DDBJ databases">
        <authorList>
            <person name="Peterson S.W."/>
        </authorList>
    </citation>
    <scope>NUCLEOTIDE SEQUENCE [LARGE SCALE GENOMIC DNA]</scope>
    <source>
        <strain evidence="3 4">DSM 16080</strain>
    </source>
</reference>
<dbReference type="EMBL" id="FUYC01000002">
    <property type="protein sequence ID" value="SKA75135.1"/>
    <property type="molecule type" value="Genomic_DNA"/>
</dbReference>
<evidence type="ECO:0000256" key="2">
    <source>
        <dbReference type="SAM" id="SignalP"/>
    </source>
</evidence>